<gene>
    <name evidence="1" type="ORF">SBAD_LOCUS7224</name>
</gene>
<evidence type="ECO:0000313" key="1">
    <source>
        <dbReference type="EMBL" id="VDP12349.1"/>
    </source>
</evidence>
<sequence>MIVTSAIDSIACLLALETNESRASVSHVQRQLVSVVVCDGTLRRTRTYGRMGMLSSLGVCCDFVVGWPPPLPSVHCYLIADLKFNHRLGRSNDGLRRWQLMAQSASASTNGSRVLIRVQLFVGHFIEQIQCWDPLLSLSIARARRAALRRAAHLPACCLLTRVASPHLVARSFPPASGREVTPSCRRRRHLPLPAPLTAFVVASSLSCKAPVDCALSRSSGNVTQCQQRQAVIIVAFTVRTASPYCLASVHLRKPETNALSIKLCVFVGRSVRRSPPSLHRLPTVLRSSSSVC</sequence>
<keyword evidence="2" id="KW-1185">Reference proteome</keyword>
<proteinExistence type="predicted"/>
<dbReference type="Proteomes" id="UP000270296">
    <property type="component" value="Unassembled WGS sequence"/>
</dbReference>
<organism evidence="3">
    <name type="scientific">Soboliphyme baturini</name>
    <dbReference type="NCBI Taxonomy" id="241478"/>
    <lineage>
        <taxon>Eukaryota</taxon>
        <taxon>Metazoa</taxon>
        <taxon>Ecdysozoa</taxon>
        <taxon>Nematoda</taxon>
        <taxon>Enoplea</taxon>
        <taxon>Dorylaimia</taxon>
        <taxon>Dioctophymatida</taxon>
        <taxon>Dioctophymatoidea</taxon>
        <taxon>Soboliphymatidae</taxon>
        <taxon>Soboliphyme</taxon>
    </lineage>
</organism>
<accession>A0A183IUC7</accession>
<evidence type="ECO:0000313" key="2">
    <source>
        <dbReference type="Proteomes" id="UP000270296"/>
    </source>
</evidence>
<dbReference type="AlphaFoldDB" id="A0A183IUC7"/>
<name>A0A183IUC7_9BILA</name>
<evidence type="ECO:0000313" key="3">
    <source>
        <dbReference type="WBParaSite" id="SBAD_0000749401-mRNA-1"/>
    </source>
</evidence>
<protein>
    <submittedName>
        <fullName evidence="3">Secreted protein</fullName>
    </submittedName>
</protein>
<dbReference type="WBParaSite" id="SBAD_0000749401-mRNA-1">
    <property type="protein sequence ID" value="SBAD_0000749401-mRNA-1"/>
    <property type="gene ID" value="SBAD_0000749401"/>
</dbReference>
<reference evidence="1 2" key="2">
    <citation type="submission" date="2018-11" db="EMBL/GenBank/DDBJ databases">
        <authorList>
            <consortium name="Pathogen Informatics"/>
        </authorList>
    </citation>
    <scope>NUCLEOTIDE SEQUENCE [LARGE SCALE GENOMIC DNA]</scope>
</reference>
<reference evidence="3" key="1">
    <citation type="submission" date="2016-06" db="UniProtKB">
        <authorList>
            <consortium name="WormBaseParasite"/>
        </authorList>
    </citation>
    <scope>IDENTIFICATION</scope>
</reference>
<dbReference type="EMBL" id="UZAM01010435">
    <property type="protein sequence ID" value="VDP12349.1"/>
    <property type="molecule type" value="Genomic_DNA"/>
</dbReference>